<feature type="coiled-coil region" evidence="1">
    <location>
        <begin position="151"/>
        <end position="178"/>
    </location>
</feature>
<sequence length="248" mass="29351">MEYNIKTEFNNNGDLINTDHEVISKHHSFENLLTIPYKSILEINGEKEEKLLLLEIGNVGYKISKLHEFMINIYKKFNLIKNKMQQISLFLSSVPIDQENPSMEIVQLSSTLPILSASLNKFKTQILYLQHQIELCIHELYLYSVHLQNYIKKHTKYLSELEDDYDAQNAELILIELEKRLAKRIEFILNDEEETDSIEYSKHNIIYENVRNEVMSNIIDYEKEVLTKTISKGKQSYMNLINKRFKKK</sequence>
<dbReference type="Proteomes" id="UP000193920">
    <property type="component" value="Unassembled WGS sequence"/>
</dbReference>
<evidence type="ECO:0000313" key="2">
    <source>
        <dbReference type="EMBL" id="ORY76772.1"/>
    </source>
</evidence>
<evidence type="ECO:0000313" key="3">
    <source>
        <dbReference type="Proteomes" id="UP000193920"/>
    </source>
</evidence>
<protein>
    <submittedName>
        <fullName evidence="2">Uncharacterized protein</fullName>
    </submittedName>
</protein>
<keyword evidence="3" id="KW-1185">Reference proteome</keyword>
<organism evidence="2 3">
    <name type="scientific">Neocallimastix californiae</name>
    <dbReference type="NCBI Taxonomy" id="1754190"/>
    <lineage>
        <taxon>Eukaryota</taxon>
        <taxon>Fungi</taxon>
        <taxon>Fungi incertae sedis</taxon>
        <taxon>Chytridiomycota</taxon>
        <taxon>Chytridiomycota incertae sedis</taxon>
        <taxon>Neocallimastigomycetes</taxon>
        <taxon>Neocallimastigales</taxon>
        <taxon>Neocallimastigaceae</taxon>
        <taxon>Neocallimastix</taxon>
    </lineage>
</organism>
<dbReference type="EMBL" id="MCOG01000021">
    <property type="protein sequence ID" value="ORY76772.1"/>
    <property type="molecule type" value="Genomic_DNA"/>
</dbReference>
<accession>A0A1Y2EYR8</accession>
<evidence type="ECO:0000256" key="1">
    <source>
        <dbReference type="SAM" id="Coils"/>
    </source>
</evidence>
<dbReference type="OrthoDB" id="2173427at2759"/>
<dbReference type="AlphaFoldDB" id="A0A1Y2EYR8"/>
<name>A0A1Y2EYR8_9FUNG</name>
<reference evidence="2 3" key="1">
    <citation type="submission" date="2016-08" db="EMBL/GenBank/DDBJ databases">
        <title>A Parts List for Fungal Cellulosomes Revealed by Comparative Genomics.</title>
        <authorList>
            <consortium name="DOE Joint Genome Institute"/>
            <person name="Haitjema C.H."/>
            <person name="Gilmore S.P."/>
            <person name="Henske J.K."/>
            <person name="Solomon K.V."/>
            <person name="De Groot R."/>
            <person name="Kuo A."/>
            <person name="Mondo S.J."/>
            <person name="Salamov A.A."/>
            <person name="Labutti K."/>
            <person name="Zhao Z."/>
            <person name="Chiniquy J."/>
            <person name="Barry K."/>
            <person name="Brewer H.M."/>
            <person name="Purvine S.O."/>
            <person name="Wright A.T."/>
            <person name="Boxma B."/>
            <person name="Van Alen T."/>
            <person name="Hackstein J.H."/>
            <person name="Baker S.E."/>
            <person name="Grigoriev I.V."/>
            <person name="O'Malley M.A."/>
        </authorList>
    </citation>
    <scope>NUCLEOTIDE SEQUENCE [LARGE SCALE GENOMIC DNA]</scope>
    <source>
        <strain evidence="2 3">G1</strain>
    </source>
</reference>
<proteinExistence type="predicted"/>
<gene>
    <name evidence="2" type="ORF">LY90DRAFT_665493</name>
</gene>
<comment type="caution">
    <text evidence="2">The sequence shown here is derived from an EMBL/GenBank/DDBJ whole genome shotgun (WGS) entry which is preliminary data.</text>
</comment>
<keyword evidence="1" id="KW-0175">Coiled coil</keyword>